<dbReference type="InParanoid" id="B2W699"/>
<proteinExistence type="predicted"/>
<evidence type="ECO:0000259" key="2">
    <source>
        <dbReference type="Pfam" id="PF26082"/>
    </source>
</evidence>
<dbReference type="PANTHER" id="PTHR35391:SF5">
    <property type="entry name" value="DUF6590 DOMAIN-CONTAINING PROTEIN"/>
    <property type="match status" value="1"/>
</dbReference>
<dbReference type="EMBL" id="DS231619">
    <property type="protein sequence ID" value="EDU48257.1"/>
    <property type="molecule type" value="Genomic_DNA"/>
</dbReference>
<feature type="compositionally biased region" description="Acidic residues" evidence="1">
    <location>
        <begin position="83"/>
        <end position="94"/>
    </location>
</feature>
<protein>
    <recommendedName>
        <fullName evidence="2">Oxidoreductase acuF-like C2H2 type zinc-finger domain-containing protein</fullName>
    </recommendedName>
</protein>
<gene>
    <name evidence="3" type="ORF">PTRG_05337</name>
</gene>
<evidence type="ECO:0000256" key="1">
    <source>
        <dbReference type="SAM" id="MobiDB-lite"/>
    </source>
</evidence>
<dbReference type="OrthoDB" id="20872at2759"/>
<dbReference type="PANTHER" id="PTHR35391">
    <property type="entry name" value="C2H2-TYPE DOMAIN-CONTAINING PROTEIN-RELATED"/>
    <property type="match status" value="1"/>
</dbReference>
<dbReference type="STRING" id="426418.B2W699"/>
<dbReference type="Pfam" id="PF26082">
    <property type="entry name" value="zf-C2H2_AcuF"/>
    <property type="match status" value="1"/>
</dbReference>
<dbReference type="Proteomes" id="UP000001471">
    <property type="component" value="Unassembled WGS sequence"/>
</dbReference>
<dbReference type="HOGENOM" id="CLU_437506_0_0_1"/>
<evidence type="ECO:0000313" key="4">
    <source>
        <dbReference type="Proteomes" id="UP000001471"/>
    </source>
</evidence>
<dbReference type="InterPro" id="IPR058925">
    <property type="entry name" value="zf-C2H2_AcuF"/>
</dbReference>
<sequence>MDRISSNIDSFNENDQIKRWQESTFTYAEEQDTDIIARLCIKRCEVPVDEKLTMAQLLEKTTEICKQVKLLLSNFNESTSDSDSSDSSDSDASGDDIINSGMNSVVEDVRNYTGCLLDLSAAFECPANDIEKEVASSIVNVEERAAHDYHAQLLQAKFPSAQTELIHRLGETSWNRYQRMVQERESNANAQIQVEVCIYQSKESRSFKAASEFQDSGLGTSLPSAPSISYAETIISFMTSIGGGERVHIPPLSIEAKSGARFECNACGKQIQATTNRDWRKHLFADLQPYTCFYANCSWSTTPFVDRQLWSRHLELDHELGPAWNTFECPLCLEMTEPGKSAILIHFARHMEDIALAALPRDVESDAESDSLSECTTSTFGNRIEAPEDALRETSSNVKDTNVWHLESCSDKYPCDAFDDIVRFCEKGERWMTKEFKPTFHPDKCCRLKFRTEVSSDRWIHWDVGHYTGLVTGPNHEPRICWLDKDVLAWKEWEESSEVTRALVFQPQSATIN</sequence>
<dbReference type="AlphaFoldDB" id="B2W699"/>
<dbReference type="eggNOG" id="ENOG502SQ11">
    <property type="taxonomic scope" value="Eukaryota"/>
</dbReference>
<reference evidence="4" key="1">
    <citation type="journal article" date="2013" name="G3 (Bethesda)">
        <title>Comparative genomics of a plant-pathogenic fungus, Pyrenophora tritici-repentis, reveals transduplication and the impact of repeat elements on pathogenicity and population divergence.</title>
        <authorList>
            <person name="Manning V.A."/>
            <person name="Pandelova I."/>
            <person name="Dhillon B."/>
            <person name="Wilhelm L.J."/>
            <person name="Goodwin S.B."/>
            <person name="Berlin A.M."/>
            <person name="Figueroa M."/>
            <person name="Freitag M."/>
            <person name="Hane J.K."/>
            <person name="Henrissat B."/>
            <person name="Holman W.H."/>
            <person name="Kodira C.D."/>
            <person name="Martin J."/>
            <person name="Oliver R.P."/>
            <person name="Robbertse B."/>
            <person name="Schackwitz W."/>
            <person name="Schwartz D.C."/>
            <person name="Spatafora J.W."/>
            <person name="Turgeon B.G."/>
            <person name="Yandava C."/>
            <person name="Young S."/>
            <person name="Zhou S."/>
            <person name="Zeng Q."/>
            <person name="Grigoriev I.V."/>
            <person name="Ma L.-J."/>
            <person name="Ciuffetti L.M."/>
        </authorList>
    </citation>
    <scope>NUCLEOTIDE SEQUENCE [LARGE SCALE GENOMIC DNA]</scope>
    <source>
        <strain evidence="4">Pt-1C-BFP</strain>
    </source>
</reference>
<evidence type="ECO:0000313" key="3">
    <source>
        <dbReference type="EMBL" id="EDU48257.1"/>
    </source>
</evidence>
<accession>B2W699</accession>
<organism evidence="3 4">
    <name type="scientific">Pyrenophora tritici-repentis (strain Pt-1C-BFP)</name>
    <name type="common">Wheat tan spot fungus</name>
    <name type="synonym">Drechslera tritici-repentis</name>
    <dbReference type="NCBI Taxonomy" id="426418"/>
    <lineage>
        <taxon>Eukaryota</taxon>
        <taxon>Fungi</taxon>
        <taxon>Dikarya</taxon>
        <taxon>Ascomycota</taxon>
        <taxon>Pezizomycotina</taxon>
        <taxon>Dothideomycetes</taxon>
        <taxon>Pleosporomycetidae</taxon>
        <taxon>Pleosporales</taxon>
        <taxon>Pleosporineae</taxon>
        <taxon>Pleosporaceae</taxon>
        <taxon>Pyrenophora</taxon>
    </lineage>
</organism>
<name>B2W699_PYRTR</name>
<feature type="region of interest" description="Disordered" evidence="1">
    <location>
        <begin position="76"/>
        <end position="99"/>
    </location>
</feature>
<feature type="domain" description="Oxidoreductase acuF-like C2H2 type zinc-finger" evidence="2">
    <location>
        <begin position="259"/>
        <end position="287"/>
    </location>
</feature>